<keyword evidence="5 9" id="KW-0862">Zinc</keyword>
<dbReference type="Gene3D" id="3.30.1380.10">
    <property type="match status" value="1"/>
</dbReference>
<keyword evidence="7 9" id="KW-0482">Metalloprotease</keyword>
<feature type="binding site" evidence="9">
    <location>
        <position position="142"/>
    </location>
    <ligand>
        <name>Zn(2+)</name>
        <dbReference type="ChEBI" id="CHEBI:29105"/>
        <note>catalytic</note>
    </ligand>
</feature>
<dbReference type="EMBL" id="SMGG01000003">
    <property type="protein sequence ID" value="TCK62173.1"/>
    <property type="molecule type" value="Genomic_DNA"/>
</dbReference>
<evidence type="ECO:0000256" key="10">
    <source>
        <dbReference type="PIRNR" id="PIRNR026671"/>
    </source>
</evidence>
<keyword evidence="11" id="KW-0732">Signal</keyword>
<comment type="cofactor">
    <cofactor evidence="9">
        <name>Zn(2+)</name>
        <dbReference type="ChEBI" id="CHEBI:29105"/>
    </cofactor>
    <text evidence="9">Binds 1 zinc ion per subunit.</text>
</comment>
<dbReference type="PANTHER" id="PTHR43126">
    <property type="entry name" value="D-ALANYL-D-ALANINE DIPEPTIDASE"/>
    <property type="match status" value="1"/>
</dbReference>
<comment type="function">
    <text evidence="9 10">Catalyzes hydrolysis of the D-alanyl-D-alanine dipeptide.</text>
</comment>
<gene>
    <name evidence="12" type="ORF">C8D98_0687</name>
</gene>
<evidence type="ECO:0000313" key="12">
    <source>
        <dbReference type="EMBL" id="TCK62173.1"/>
    </source>
</evidence>
<comment type="caution">
    <text evidence="12">The sequence shown here is derived from an EMBL/GenBank/DDBJ whole genome shotgun (WGS) entry which is preliminary data.</text>
</comment>
<organism evidence="12 13">
    <name type="scientific">Seleniivibrio woodruffii</name>
    <dbReference type="NCBI Taxonomy" id="1078050"/>
    <lineage>
        <taxon>Bacteria</taxon>
        <taxon>Pseudomonadati</taxon>
        <taxon>Deferribacterota</taxon>
        <taxon>Deferribacteres</taxon>
        <taxon>Deferribacterales</taxon>
        <taxon>Geovibrionaceae</taxon>
        <taxon>Seleniivibrio</taxon>
    </lineage>
</organism>
<dbReference type="Pfam" id="PF01427">
    <property type="entry name" value="Peptidase_M15"/>
    <property type="match status" value="2"/>
</dbReference>
<feature type="chain" id="PRO_5020577865" description="D-alanyl-D-alanine dipeptidase" evidence="11">
    <location>
        <begin position="20"/>
        <end position="245"/>
    </location>
</feature>
<keyword evidence="6 9" id="KW-0224">Dipeptidase</keyword>
<comment type="catalytic activity">
    <reaction evidence="1 9 10">
        <text>D-alanyl-D-alanine + H2O = 2 D-alanine</text>
        <dbReference type="Rhea" id="RHEA:20661"/>
        <dbReference type="ChEBI" id="CHEBI:15377"/>
        <dbReference type="ChEBI" id="CHEBI:57416"/>
        <dbReference type="ChEBI" id="CHEBI:57822"/>
        <dbReference type="EC" id="3.4.13.22"/>
    </reaction>
</comment>
<dbReference type="GO" id="GO:0008237">
    <property type="term" value="F:metallopeptidase activity"/>
    <property type="evidence" value="ECO:0007669"/>
    <property type="project" value="UniProtKB-KW"/>
</dbReference>
<dbReference type="Proteomes" id="UP000294614">
    <property type="component" value="Unassembled WGS sequence"/>
</dbReference>
<reference evidence="12 13" key="1">
    <citation type="submission" date="2019-03" db="EMBL/GenBank/DDBJ databases">
        <title>Genomic Encyclopedia of Type Strains, Phase IV (KMG-IV): sequencing the most valuable type-strain genomes for metagenomic binning, comparative biology and taxonomic classification.</title>
        <authorList>
            <person name="Goeker M."/>
        </authorList>
    </citation>
    <scope>NUCLEOTIDE SEQUENCE [LARGE SCALE GENOMIC DNA]</scope>
    <source>
        <strain evidence="12 13">DSM 24984</strain>
    </source>
</reference>
<dbReference type="OrthoDB" id="9801430at2"/>
<keyword evidence="2 9" id="KW-0645">Protease</keyword>
<proteinExistence type="inferred from homology"/>
<protein>
    <recommendedName>
        <fullName evidence="9 10">D-alanyl-D-alanine dipeptidase</fullName>
        <shortName evidence="9 10">D-Ala-D-Ala dipeptidase</shortName>
        <ecNumber evidence="9 10">3.4.13.22</ecNumber>
    </recommendedName>
</protein>
<evidence type="ECO:0000256" key="2">
    <source>
        <dbReference type="ARBA" id="ARBA00022670"/>
    </source>
</evidence>
<comment type="similarity">
    <text evidence="9 10">Belongs to the peptidase M15D family.</text>
</comment>
<dbReference type="PANTHER" id="PTHR43126:SF1">
    <property type="entry name" value="D-ALANYL-D-ALANINE DIPEPTIDASE"/>
    <property type="match status" value="1"/>
</dbReference>
<dbReference type="GO" id="GO:0008270">
    <property type="term" value="F:zinc ion binding"/>
    <property type="evidence" value="ECO:0007669"/>
    <property type="project" value="UniProtKB-UniRule"/>
</dbReference>
<feature type="binding site" evidence="9">
    <location>
        <position position="135"/>
    </location>
    <ligand>
        <name>Zn(2+)</name>
        <dbReference type="ChEBI" id="CHEBI:29105"/>
        <note>catalytic</note>
    </ligand>
</feature>
<evidence type="ECO:0000256" key="8">
    <source>
        <dbReference type="ARBA" id="ARBA00023316"/>
    </source>
</evidence>
<evidence type="ECO:0000256" key="11">
    <source>
        <dbReference type="SAM" id="SignalP"/>
    </source>
</evidence>
<feature type="site" description="Transition state stabilizer" evidence="9">
    <location>
        <position position="90"/>
    </location>
</feature>
<sequence>MKIFYGCVIALLMSSVCHALPDGFVYLRDTAPDIAHDIRYFNYHNFVGRPVDGYEKAECILTSQAAQALKKVQAELVPMGLGLKVYDCYRPQKAVDHFSRWAKDFADTKTKGEFYPDEPKETLFKRGYIAHKSGHSRGGTVDLTIIPLGSTPKEIFIPYENLRRCDAPYEKRFGDNSVDMGTGFDCFSGLSATENPRITGTAMQNRLLLKRVMEKHGFYNYEKEWWHYTLKNEPFGKTYFSFPVR</sequence>
<dbReference type="HAMAP" id="MF_01924">
    <property type="entry name" value="A_A_dipeptidase"/>
    <property type="match status" value="1"/>
</dbReference>
<dbReference type="InterPro" id="IPR000755">
    <property type="entry name" value="A_A_dipeptidase"/>
</dbReference>
<evidence type="ECO:0000256" key="4">
    <source>
        <dbReference type="ARBA" id="ARBA00022801"/>
    </source>
</evidence>
<evidence type="ECO:0000256" key="5">
    <source>
        <dbReference type="ARBA" id="ARBA00022833"/>
    </source>
</evidence>
<evidence type="ECO:0000256" key="1">
    <source>
        <dbReference type="ARBA" id="ARBA00001362"/>
    </source>
</evidence>
<evidence type="ECO:0000256" key="7">
    <source>
        <dbReference type="ARBA" id="ARBA00023049"/>
    </source>
</evidence>
<dbReference type="GO" id="GO:0160237">
    <property type="term" value="F:D-Ala-D-Ala dipeptidase activity"/>
    <property type="evidence" value="ECO:0007669"/>
    <property type="project" value="UniProtKB-EC"/>
</dbReference>
<dbReference type="PIRSF" id="PIRSF026671">
    <property type="entry name" value="AA_dipeptidase"/>
    <property type="match status" value="1"/>
</dbReference>
<feature type="binding site" evidence="9">
    <location>
        <position position="227"/>
    </location>
    <ligand>
        <name>Zn(2+)</name>
        <dbReference type="ChEBI" id="CHEBI:29105"/>
        <note>catalytic</note>
    </ligand>
</feature>
<evidence type="ECO:0000313" key="13">
    <source>
        <dbReference type="Proteomes" id="UP000294614"/>
    </source>
</evidence>
<feature type="signal peptide" evidence="11">
    <location>
        <begin position="1"/>
        <end position="19"/>
    </location>
</feature>
<evidence type="ECO:0000256" key="3">
    <source>
        <dbReference type="ARBA" id="ARBA00022723"/>
    </source>
</evidence>
<dbReference type="InterPro" id="IPR009045">
    <property type="entry name" value="Zn_M74/Hedgehog-like"/>
</dbReference>
<name>A0A4R1KDV0_9BACT</name>
<feature type="active site" description="Proton donor/acceptor" evidence="9">
    <location>
        <position position="224"/>
    </location>
</feature>
<dbReference type="GO" id="GO:0006508">
    <property type="term" value="P:proteolysis"/>
    <property type="evidence" value="ECO:0007669"/>
    <property type="project" value="UniProtKB-KW"/>
</dbReference>
<dbReference type="GO" id="GO:0071555">
    <property type="term" value="P:cell wall organization"/>
    <property type="evidence" value="ECO:0007669"/>
    <property type="project" value="UniProtKB-KW"/>
</dbReference>
<evidence type="ECO:0000256" key="6">
    <source>
        <dbReference type="ARBA" id="ARBA00022997"/>
    </source>
</evidence>
<dbReference type="EC" id="3.4.13.22" evidence="9 10"/>
<dbReference type="AlphaFoldDB" id="A0A4R1KDV0"/>
<dbReference type="CDD" id="cd14817">
    <property type="entry name" value="D-Ala-D-Ala_dipeptidase_VanX"/>
    <property type="match status" value="1"/>
</dbReference>
<keyword evidence="3 9" id="KW-0479">Metal-binding</keyword>
<dbReference type="RefSeq" id="WP_132872028.1">
    <property type="nucleotide sequence ID" value="NZ_VISF01000001.1"/>
</dbReference>
<keyword evidence="8 10" id="KW-0961">Cell wall biogenesis/degradation</keyword>
<keyword evidence="13" id="KW-1185">Reference proteome</keyword>
<accession>A0A4R1KDV0</accession>
<evidence type="ECO:0000256" key="9">
    <source>
        <dbReference type="HAMAP-Rule" id="MF_01924"/>
    </source>
</evidence>
<keyword evidence="4 9" id="KW-0378">Hydrolase</keyword>
<dbReference type="SUPFAM" id="SSF55166">
    <property type="entry name" value="Hedgehog/DD-peptidase"/>
    <property type="match status" value="1"/>
</dbReference>